<name>A0A6N7EJE4_9MICO</name>
<evidence type="ECO:0000256" key="1">
    <source>
        <dbReference type="SAM" id="SignalP"/>
    </source>
</evidence>
<dbReference type="EMBL" id="WHPC01000009">
    <property type="protein sequence ID" value="MPV36316.1"/>
    <property type="molecule type" value="Genomic_DNA"/>
</dbReference>
<dbReference type="Pfam" id="PF21172">
    <property type="entry name" value="CueP"/>
    <property type="match status" value="1"/>
</dbReference>
<dbReference type="OrthoDB" id="73040at2"/>
<protein>
    <recommendedName>
        <fullName evidence="4">CueP family metal-binding protein</fullName>
    </recommendedName>
</protein>
<dbReference type="AlphaFoldDB" id="A0A6N7EJE4"/>
<dbReference type="Proteomes" id="UP000437709">
    <property type="component" value="Unassembled WGS sequence"/>
</dbReference>
<dbReference type="NCBIfam" id="NF038094">
    <property type="entry name" value="CueP_fam"/>
    <property type="match status" value="1"/>
</dbReference>
<dbReference type="InterPro" id="IPR047808">
    <property type="entry name" value="CueP-like"/>
</dbReference>
<dbReference type="Gene3D" id="2.60.40.3700">
    <property type="match status" value="1"/>
</dbReference>
<organism evidence="2 3">
    <name type="scientific">Georgenia subflava</name>
    <dbReference type="NCBI Taxonomy" id="1622177"/>
    <lineage>
        <taxon>Bacteria</taxon>
        <taxon>Bacillati</taxon>
        <taxon>Actinomycetota</taxon>
        <taxon>Actinomycetes</taxon>
        <taxon>Micrococcales</taxon>
        <taxon>Bogoriellaceae</taxon>
        <taxon>Georgenia</taxon>
    </lineage>
</organism>
<comment type="caution">
    <text evidence="2">The sequence shown here is derived from an EMBL/GenBank/DDBJ whole genome shotgun (WGS) entry which is preliminary data.</text>
</comment>
<feature type="signal peptide" evidence="1">
    <location>
        <begin position="1"/>
        <end position="20"/>
    </location>
</feature>
<evidence type="ECO:0000313" key="2">
    <source>
        <dbReference type="EMBL" id="MPV36316.1"/>
    </source>
</evidence>
<feature type="chain" id="PRO_5039718841" description="CueP family metal-binding protein" evidence="1">
    <location>
        <begin position="21"/>
        <end position="197"/>
    </location>
</feature>
<dbReference type="PROSITE" id="PS51257">
    <property type="entry name" value="PROKAR_LIPOPROTEIN"/>
    <property type="match status" value="1"/>
</dbReference>
<reference evidence="2 3" key="1">
    <citation type="submission" date="2019-10" db="EMBL/GenBank/DDBJ databases">
        <title>Georgenia wutianyii sp. nov. and Georgenia yuyongxinii sp. nov. isolated from plateau pika (Ochotona curzoniae) in the Qinghai-Tibet plateau of China.</title>
        <authorList>
            <person name="Tian Z."/>
        </authorList>
    </citation>
    <scope>NUCLEOTIDE SEQUENCE [LARGE SCALE GENOMIC DNA]</scope>
    <source>
        <strain evidence="2 3">JCM 19765</strain>
    </source>
</reference>
<sequence length="197" mass="21138">MVRRFTVALGGVALVLTGCAAEPETGAEQTTVQSAVTSGVEERLAAHGLDGLPATELIGELDQLAVEDRPRDLMASVRVDELVLATEDEEVALDLPEDSFYVSIAPFMNQTHECFYHSLTTCTGELGAEDVQVTIVDDAGEVLVDEQTTTYDNGFVGYWLPRDIGGTITVTHDGHTGEMAFSTQEDSPTCVTTLQLL</sequence>
<accession>A0A6N7EJE4</accession>
<evidence type="ECO:0000313" key="3">
    <source>
        <dbReference type="Proteomes" id="UP000437709"/>
    </source>
</evidence>
<keyword evidence="3" id="KW-1185">Reference proteome</keyword>
<evidence type="ECO:0008006" key="4">
    <source>
        <dbReference type="Google" id="ProtNLM"/>
    </source>
</evidence>
<gene>
    <name evidence="2" type="ORF">GB881_04500</name>
</gene>
<proteinExistence type="predicted"/>
<keyword evidence="1" id="KW-0732">Signal</keyword>